<feature type="compositionally biased region" description="Basic and acidic residues" evidence="5">
    <location>
        <begin position="902"/>
        <end position="947"/>
    </location>
</feature>
<sequence>MVRKEAAKGDEAKPLLVDQKKRNGKEGKKAARDDVAKGRHVTIVTGDQSGEKNKPKIREEERKDAIQQDLASTFTAPSQSTQSMSPEGKELYPPDQIKELRLDDIMDDTISQSFSKAQNVHKDERRGAFKQEAEPERVVLDQQLFDKHYGFRRVDLTLGRKVHWHFKQVLKWGRVDWAHFLMGRVPITKWLPTYNWRDDLRADVLGGVMLSIMSLPQALAYGYLVGVPPIYGLITATFGPFVYAIFGSSRHNSPGCFAIAALMVGGVVERFAPGNEILAAPNNTHHPTFICCKTASSGVPPEDAVGISTSLTFVVGLWQIFFGLLNAGLLAVWLSDQLVQGLTSGAAVHVLTSQLKSLLGVDGLPPTSEPFGLIRFYMCFSQRINTIKVQSAVVSAIGLFLLLFSSYFIDPILKKWTNVKFPMEFLLVIFSILLVFLSQDTRYQINVPIVGKVESGFPSPRLPSFELAGDLVWQGITVAIISFVIHIALAKLVSKKFHYEIDTNQEWFALGAMHTLSSFFGCFVGGSSIGRTMMQVKFGTRSQLSTIVCCTVMVGFVYGAGVFIYHLPKAVLACIIVAAMKDLFVQIVRGFRLCKESTVDFMIFFVTLVSVILINVNTGLIIGIVFALLTVVFRTQWADSTCMGRIPGTSDFKGLGHYRSAEEIPGIKVFRFDAPLYFANAELFILSVHNACGLNPVLVKSKLVEQAAAERTRVSMEDSAEAQKVGAGSDMQLRVVGRRLADASAELVKEDPTEHVVTQLTHIIVDCSTIPYIDLMGKDAIAQTFADYATIDITVLIANCKVAVRQLFETSDFYQKVPKNRMFVSVNDAVTQALKEQRERFPDRPPMIDPSEIQPAIVNPVALSPMVKTVVSNVFEEGEEQATQSPGSITRSTQRADLSSAVKRESAKARKVTLKLEKKKDEKAKKDEKKKDEPPKKEEKKKEEVKKPIWRRPFLKTTKKDLDNTQ</sequence>
<feature type="transmembrane region" description="Helical" evidence="6">
    <location>
        <begin position="509"/>
        <end position="530"/>
    </location>
</feature>
<dbReference type="EMBL" id="JAVFWL010000005">
    <property type="protein sequence ID" value="KAK6754763.1"/>
    <property type="molecule type" value="Genomic_DNA"/>
</dbReference>
<dbReference type="SUPFAM" id="SSF52091">
    <property type="entry name" value="SpoIIaa-like"/>
    <property type="match status" value="1"/>
</dbReference>
<feature type="compositionally biased region" description="Polar residues" evidence="5">
    <location>
        <begin position="881"/>
        <end position="897"/>
    </location>
</feature>
<dbReference type="PROSITE" id="PS50801">
    <property type="entry name" value="STAS"/>
    <property type="match status" value="1"/>
</dbReference>
<dbReference type="InterPro" id="IPR036513">
    <property type="entry name" value="STAS_dom_sf"/>
</dbReference>
<reference evidence="8 9" key="1">
    <citation type="submission" date="2023-08" db="EMBL/GenBank/DDBJ databases">
        <title>A Necator americanus chromosomal reference genome.</title>
        <authorList>
            <person name="Ilik V."/>
            <person name="Petrzelkova K.J."/>
            <person name="Pardy F."/>
            <person name="Fuh T."/>
            <person name="Niatou-Singa F.S."/>
            <person name="Gouil Q."/>
            <person name="Baker L."/>
            <person name="Ritchie M.E."/>
            <person name="Jex A.R."/>
            <person name="Gazzola D."/>
            <person name="Li H."/>
            <person name="Toshio Fujiwara R."/>
            <person name="Zhan B."/>
            <person name="Aroian R.V."/>
            <person name="Pafco B."/>
            <person name="Schwarz E.M."/>
        </authorList>
    </citation>
    <scope>NUCLEOTIDE SEQUENCE [LARGE SCALE GENOMIC DNA]</scope>
    <source>
        <strain evidence="8 9">Aroian</strain>
        <tissue evidence="8">Whole animal</tissue>
    </source>
</reference>
<dbReference type="InterPro" id="IPR011547">
    <property type="entry name" value="SLC26A/SulP_dom"/>
</dbReference>
<keyword evidence="3 6" id="KW-1133">Transmembrane helix</keyword>
<proteinExistence type="predicted"/>
<evidence type="ECO:0000256" key="3">
    <source>
        <dbReference type="ARBA" id="ARBA00022989"/>
    </source>
</evidence>
<dbReference type="Gene3D" id="3.30.750.24">
    <property type="entry name" value="STAS domain"/>
    <property type="match status" value="1"/>
</dbReference>
<comment type="subcellular location">
    <subcellularLocation>
        <location evidence="1">Membrane</location>
        <topology evidence="1">Multi-pass membrane protein</topology>
    </subcellularLocation>
</comment>
<feature type="domain" description="STAS" evidence="7">
    <location>
        <begin position="657"/>
        <end position="833"/>
    </location>
</feature>
<evidence type="ECO:0000313" key="8">
    <source>
        <dbReference type="EMBL" id="KAK6754763.1"/>
    </source>
</evidence>
<keyword evidence="4 6" id="KW-0472">Membrane</keyword>
<comment type="caution">
    <text evidence="8">The sequence shown here is derived from an EMBL/GenBank/DDBJ whole genome shotgun (WGS) entry which is preliminary data.</text>
</comment>
<feature type="transmembrane region" description="Helical" evidence="6">
    <location>
        <begin position="421"/>
        <end position="437"/>
    </location>
</feature>
<evidence type="ECO:0000256" key="4">
    <source>
        <dbReference type="ARBA" id="ARBA00023136"/>
    </source>
</evidence>
<protein>
    <recommendedName>
        <fullName evidence="7">STAS domain-containing protein</fullName>
    </recommendedName>
</protein>
<feature type="transmembrane region" description="Helical" evidence="6">
    <location>
        <begin position="311"/>
        <end position="334"/>
    </location>
</feature>
<organism evidence="8 9">
    <name type="scientific">Necator americanus</name>
    <name type="common">Human hookworm</name>
    <dbReference type="NCBI Taxonomy" id="51031"/>
    <lineage>
        <taxon>Eukaryota</taxon>
        <taxon>Metazoa</taxon>
        <taxon>Ecdysozoa</taxon>
        <taxon>Nematoda</taxon>
        <taxon>Chromadorea</taxon>
        <taxon>Rhabditida</taxon>
        <taxon>Rhabditina</taxon>
        <taxon>Rhabditomorpha</taxon>
        <taxon>Strongyloidea</taxon>
        <taxon>Ancylostomatidae</taxon>
        <taxon>Bunostominae</taxon>
        <taxon>Necator</taxon>
    </lineage>
</organism>
<dbReference type="Pfam" id="PF00916">
    <property type="entry name" value="Sulfate_transp"/>
    <property type="match status" value="1"/>
</dbReference>
<feature type="transmembrane region" description="Helical" evidence="6">
    <location>
        <begin position="391"/>
        <end position="409"/>
    </location>
</feature>
<evidence type="ECO:0000256" key="6">
    <source>
        <dbReference type="SAM" id="Phobius"/>
    </source>
</evidence>
<dbReference type="InterPro" id="IPR001902">
    <property type="entry name" value="SLC26A/SulP_fam"/>
</dbReference>
<feature type="compositionally biased region" description="Basic and acidic residues" evidence="5">
    <location>
        <begin position="1"/>
        <end position="37"/>
    </location>
</feature>
<dbReference type="Pfam" id="PF01740">
    <property type="entry name" value="STAS"/>
    <property type="match status" value="1"/>
</dbReference>
<feature type="transmembrane region" description="Helical" evidence="6">
    <location>
        <begin position="204"/>
        <end position="224"/>
    </location>
</feature>
<keyword evidence="9" id="KW-1185">Reference proteome</keyword>
<name>A0ABR1DX35_NECAM</name>
<dbReference type="PANTHER" id="PTHR11814">
    <property type="entry name" value="SULFATE TRANSPORTER"/>
    <property type="match status" value="1"/>
</dbReference>
<dbReference type="CDD" id="cd07042">
    <property type="entry name" value="STAS_SulP_like_sulfate_transporter"/>
    <property type="match status" value="1"/>
</dbReference>
<dbReference type="Proteomes" id="UP001303046">
    <property type="component" value="Unassembled WGS sequence"/>
</dbReference>
<keyword evidence="2 6" id="KW-0812">Transmembrane</keyword>
<evidence type="ECO:0000256" key="5">
    <source>
        <dbReference type="SAM" id="MobiDB-lite"/>
    </source>
</evidence>
<gene>
    <name evidence="8" type="primary">Necator_chrV.g18427</name>
    <name evidence="8" type="ORF">RB195_013636</name>
</gene>
<accession>A0ABR1DX35</accession>
<evidence type="ECO:0000259" key="7">
    <source>
        <dbReference type="PROSITE" id="PS50801"/>
    </source>
</evidence>
<feature type="region of interest" description="Disordered" evidence="5">
    <location>
        <begin position="1"/>
        <end position="92"/>
    </location>
</feature>
<feature type="transmembrane region" description="Helical" evidence="6">
    <location>
        <begin position="603"/>
        <end position="633"/>
    </location>
</feature>
<feature type="compositionally biased region" description="Polar residues" evidence="5">
    <location>
        <begin position="69"/>
        <end position="85"/>
    </location>
</feature>
<evidence type="ECO:0000313" key="9">
    <source>
        <dbReference type="Proteomes" id="UP001303046"/>
    </source>
</evidence>
<feature type="transmembrane region" description="Helical" evidence="6">
    <location>
        <begin position="542"/>
        <end position="564"/>
    </location>
</feature>
<evidence type="ECO:0000256" key="2">
    <source>
        <dbReference type="ARBA" id="ARBA00022692"/>
    </source>
</evidence>
<dbReference type="InterPro" id="IPR002645">
    <property type="entry name" value="STAS_dom"/>
</dbReference>
<feature type="transmembrane region" description="Helical" evidence="6">
    <location>
        <begin position="471"/>
        <end position="489"/>
    </location>
</feature>
<evidence type="ECO:0000256" key="1">
    <source>
        <dbReference type="ARBA" id="ARBA00004141"/>
    </source>
</evidence>
<feature type="transmembrane region" description="Helical" evidence="6">
    <location>
        <begin position="230"/>
        <end position="248"/>
    </location>
</feature>
<feature type="region of interest" description="Disordered" evidence="5">
    <location>
        <begin position="878"/>
        <end position="966"/>
    </location>
</feature>
<feature type="compositionally biased region" description="Basic and acidic residues" evidence="5">
    <location>
        <begin position="49"/>
        <end position="66"/>
    </location>
</feature>